<sequence length="75" mass="7765">MLKTGASSSGRSCRSSRSSGEGGRLGGHSFPAGGMGVLQDGMHLPNRRQGTIGILQPADSMSPESGPGRRRGNRR</sequence>
<organism evidence="2">
    <name type="scientific">Menopon gallinae</name>
    <name type="common">poultry shaft louse</name>
    <dbReference type="NCBI Taxonomy" id="328185"/>
    <lineage>
        <taxon>Eukaryota</taxon>
        <taxon>Metazoa</taxon>
        <taxon>Ecdysozoa</taxon>
        <taxon>Arthropoda</taxon>
        <taxon>Hexapoda</taxon>
        <taxon>Insecta</taxon>
        <taxon>Pterygota</taxon>
        <taxon>Neoptera</taxon>
        <taxon>Paraneoptera</taxon>
        <taxon>Psocodea</taxon>
        <taxon>Troctomorpha</taxon>
        <taxon>Phthiraptera</taxon>
        <taxon>Amblycera</taxon>
        <taxon>Menoponidae</taxon>
        <taxon>Menopon</taxon>
    </lineage>
</organism>
<feature type="compositionally biased region" description="Low complexity" evidence="1">
    <location>
        <begin position="1"/>
        <end position="19"/>
    </location>
</feature>
<comment type="caution">
    <text evidence="2">The sequence shown here is derived from an EMBL/GenBank/DDBJ whole genome shotgun (WGS) entry which is preliminary data.</text>
</comment>
<proteinExistence type="predicted"/>
<evidence type="ECO:0000256" key="1">
    <source>
        <dbReference type="SAM" id="MobiDB-lite"/>
    </source>
</evidence>
<gene>
    <name evidence="2" type="ORF">PYX00_005359</name>
</gene>
<accession>A0AAW2HRU7</accession>
<feature type="region of interest" description="Disordered" evidence="1">
    <location>
        <begin position="1"/>
        <end position="75"/>
    </location>
</feature>
<dbReference type="EMBL" id="JARGDH010000003">
    <property type="protein sequence ID" value="KAL0272356.1"/>
    <property type="molecule type" value="Genomic_DNA"/>
</dbReference>
<name>A0AAW2HRU7_9NEOP</name>
<evidence type="ECO:0000313" key="2">
    <source>
        <dbReference type="EMBL" id="KAL0272356.1"/>
    </source>
</evidence>
<reference evidence="2" key="1">
    <citation type="journal article" date="2024" name="Gigascience">
        <title>Chromosome-level genome of the poultry shaft louse Menopon gallinae provides insight into the host-switching and adaptive evolution of parasitic lice.</title>
        <authorList>
            <person name="Xu Y."/>
            <person name="Ma L."/>
            <person name="Liu S."/>
            <person name="Liang Y."/>
            <person name="Liu Q."/>
            <person name="He Z."/>
            <person name="Tian L."/>
            <person name="Duan Y."/>
            <person name="Cai W."/>
            <person name="Li H."/>
            <person name="Song F."/>
        </authorList>
    </citation>
    <scope>NUCLEOTIDE SEQUENCE</scope>
    <source>
        <strain evidence="2">Cailab_2023a</strain>
    </source>
</reference>
<dbReference type="AlphaFoldDB" id="A0AAW2HRU7"/>
<protein>
    <submittedName>
        <fullName evidence="2">Uncharacterized protein</fullName>
    </submittedName>
</protein>